<dbReference type="EMBL" id="CM029042">
    <property type="protein sequence ID" value="KAG2621968.1"/>
    <property type="molecule type" value="Genomic_DNA"/>
</dbReference>
<dbReference type="PANTHER" id="PTHR35357:SF4">
    <property type="entry name" value="PECTINESTERASE INHIBITOR DOMAIN CONTAINING PROTEIN"/>
    <property type="match status" value="1"/>
</dbReference>
<dbReference type="Proteomes" id="UP000823388">
    <property type="component" value="Chromosome 3N"/>
</dbReference>
<keyword evidence="4" id="KW-1185">Reference proteome</keyword>
<proteinExistence type="predicted"/>
<dbReference type="OrthoDB" id="689791at2759"/>
<gene>
    <name evidence="3" type="ORF">PVAP13_3NG293500</name>
</gene>
<dbReference type="InterPro" id="IPR035513">
    <property type="entry name" value="Invertase/methylesterase_inhib"/>
</dbReference>
<dbReference type="AlphaFoldDB" id="A0A8T0UIR9"/>
<accession>A0A8T0UIR9</accession>
<organism evidence="3 4">
    <name type="scientific">Panicum virgatum</name>
    <name type="common">Blackwell switchgrass</name>
    <dbReference type="NCBI Taxonomy" id="38727"/>
    <lineage>
        <taxon>Eukaryota</taxon>
        <taxon>Viridiplantae</taxon>
        <taxon>Streptophyta</taxon>
        <taxon>Embryophyta</taxon>
        <taxon>Tracheophyta</taxon>
        <taxon>Spermatophyta</taxon>
        <taxon>Magnoliopsida</taxon>
        <taxon>Liliopsida</taxon>
        <taxon>Poales</taxon>
        <taxon>Poaceae</taxon>
        <taxon>PACMAD clade</taxon>
        <taxon>Panicoideae</taxon>
        <taxon>Panicodae</taxon>
        <taxon>Paniceae</taxon>
        <taxon>Panicinae</taxon>
        <taxon>Panicum</taxon>
        <taxon>Panicum sect. Hiantes</taxon>
    </lineage>
</organism>
<comment type="caution">
    <text evidence="3">The sequence shown here is derived from an EMBL/GenBank/DDBJ whole genome shotgun (WGS) entry which is preliminary data.</text>
</comment>
<evidence type="ECO:0000256" key="1">
    <source>
        <dbReference type="ARBA" id="ARBA00022729"/>
    </source>
</evidence>
<evidence type="ECO:0000256" key="2">
    <source>
        <dbReference type="SAM" id="SignalP"/>
    </source>
</evidence>
<sequence>MAARVRPLLAVAAVLLLLCCCCCCYGGAAADAVAESCDAIRDFVDVSFCASRLRSVPGAAAADRHGHLLMAADLAAASGASARDAAAAMARGAEGPGGGGGPAARDALEACGILYGAASVPALRLLRGYAAARSWGAARALLPLTGQAGIGCDAALAGAGSAAAAAGMAGANREFDQLSTMATALLNKVS</sequence>
<evidence type="ECO:0000313" key="3">
    <source>
        <dbReference type="EMBL" id="KAG2621968.1"/>
    </source>
</evidence>
<dbReference type="PANTHER" id="PTHR35357">
    <property type="entry name" value="OS02G0537100 PROTEIN"/>
    <property type="match status" value="1"/>
</dbReference>
<feature type="chain" id="PRO_5035750836" description="Pectinesterase inhibitor domain-containing protein" evidence="2">
    <location>
        <begin position="31"/>
        <end position="190"/>
    </location>
</feature>
<dbReference type="SUPFAM" id="SSF101148">
    <property type="entry name" value="Plant invertase/pectin methylesterase inhibitor"/>
    <property type="match status" value="1"/>
</dbReference>
<keyword evidence="1 2" id="KW-0732">Signal</keyword>
<protein>
    <recommendedName>
        <fullName evidence="5">Pectinesterase inhibitor domain-containing protein</fullName>
    </recommendedName>
</protein>
<feature type="signal peptide" evidence="2">
    <location>
        <begin position="1"/>
        <end position="30"/>
    </location>
</feature>
<dbReference type="Gene3D" id="1.20.140.40">
    <property type="entry name" value="Invertase/pectin methylesterase inhibitor family protein"/>
    <property type="match status" value="1"/>
</dbReference>
<reference evidence="3" key="1">
    <citation type="submission" date="2020-05" db="EMBL/GenBank/DDBJ databases">
        <title>WGS assembly of Panicum virgatum.</title>
        <authorList>
            <person name="Lovell J.T."/>
            <person name="Jenkins J."/>
            <person name="Shu S."/>
            <person name="Juenger T.E."/>
            <person name="Schmutz J."/>
        </authorList>
    </citation>
    <scope>NUCLEOTIDE SEQUENCE</scope>
    <source>
        <strain evidence="3">AP13</strain>
    </source>
</reference>
<evidence type="ECO:0000313" key="4">
    <source>
        <dbReference type="Proteomes" id="UP000823388"/>
    </source>
</evidence>
<name>A0A8T0UIR9_PANVG</name>
<evidence type="ECO:0008006" key="5">
    <source>
        <dbReference type="Google" id="ProtNLM"/>
    </source>
</evidence>